<dbReference type="Proteomes" id="UP000650833">
    <property type="component" value="Unassembled WGS sequence"/>
</dbReference>
<dbReference type="OrthoDB" id="2266810at2759"/>
<name>A0A8H7UQ20_9FUNG</name>
<dbReference type="PANTHER" id="PTHR15503:SF22">
    <property type="entry name" value="TRANSPOSON TY3-I GAG POLYPROTEIN"/>
    <property type="match status" value="1"/>
</dbReference>
<evidence type="ECO:0000256" key="1">
    <source>
        <dbReference type="SAM" id="MobiDB-lite"/>
    </source>
</evidence>
<feature type="domain" description="Ty3 transposon capsid-like protein" evidence="2">
    <location>
        <begin position="59"/>
        <end position="223"/>
    </location>
</feature>
<comment type="caution">
    <text evidence="3">The sequence shown here is derived from an EMBL/GenBank/DDBJ whole genome shotgun (WGS) entry which is preliminary data.</text>
</comment>
<feature type="region of interest" description="Disordered" evidence="1">
    <location>
        <begin position="43"/>
        <end position="65"/>
    </location>
</feature>
<organism evidence="3 4">
    <name type="scientific">Mucor plumbeus</name>
    <dbReference type="NCBI Taxonomy" id="97098"/>
    <lineage>
        <taxon>Eukaryota</taxon>
        <taxon>Fungi</taxon>
        <taxon>Fungi incertae sedis</taxon>
        <taxon>Mucoromycota</taxon>
        <taxon>Mucoromycotina</taxon>
        <taxon>Mucoromycetes</taxon>
        <taxon>Mucorales</taxon>
        <taxon>Mucorineae</taxon>
        <taxon>Mucoraceae</taxon>
        <taxon>Mucor</taxon>
    </lineage>
</organism>
<proteinExistence type="predicted"/>
<dbReference type="PANTHER" id="PTHR15503">
    <property type="entry name" value="LDOC1 RELATED"/>
    <property type="match status" value="1"/>
</dbReference>
<dbReference type="InterPro" id="IPR045358">
    <property type="entry name" value="Ty3_capsid"/>
</dbReference>
<dbReference type="InterPro" id="IPR032567">
    <property type="entry name" value="RTL1-rel"/>
</dbReference>
<sequence length="365" mass="42068">MSTNQSKAHFLQNKIASTGTENLSDNEITQLTQLLSTISLSRKDDGSSIREPKVNDPKIFNGSNNDGDGYNRLENFLTQLNMVFKLQPSRFPNDETKVIYAASFMDRIAFEWVQPYINAVGTAYEDPIATNFSQFTAAIRRMFGDVTLVSDAENKVMKMKQGNRTASEYTTEFKRYAGLTNFNEEALLWAYKNNINAQIQDELIIRSDAPNTLIEYQDLVIKLDMLFRERNNKHYRSNSNNNRHNMHKFNNNRRVQLPTTRTNIHHQVQQVHENDDNVSPMEIDNINRKNHKKKYTALSKTEKQRRKDLDLCAYCGSPDHQVDRCDVLPSTSNSVNAAYLSKGKRPKKGNTQIFTFQDFLNTQSQ</sequence>
<dbReference type="Pfam" id="PF19259">
    <property type="entry name" value="Ty3_capsid"/>
    <property type="match status" value="1"/>
</dbReference>
<keyword evidence="4" id="KW-1185">Reference proteome</keyword>
<reference evidence="3" key="1">
    <citation type="submission" date="2020-12" db="EMBL/GenBank/DDBJ databases">
        <title>Metabolic potential, ecology and presence of endohyphal bacteria is reflected in genomic diversity of Mucoromycotina.</title>
        <authorList>
            <person name="Muszewska A."/>
            <person name="Okrasinska A."/>
            <person name="Steczkiewicz K."/>
            <person name="Drgas O."/>
            <person name="Orlowska M."/>
            <person name="Perlinska-Lenart U."/>
            <person name="Aleksandrzak-Piekarczyk T."/>
            <person name="Szatraj K."/>
            <person name="Zielenkiewicz U."/>
            <person name="Pilsyk S."/>
            <person name="Malc E."/>
            <person name="Mieczkowski P."/>
            <person name="Kruszewska J.S."/>
            <person name="Biernat P."/>
            <person name="Pawlowska J."/>
        </authorList>
    </citation>
    <scope>NUCLEOTIDE SEQUENCE</scope>
    <source>
        <strain evidence="3">CBS 226.32</strain>
    </source>
</reference>
<evidence type="ECO:0000259" key="2">
    <source>
        <dbReference type="Pfam" id="PF19259"/>
    </source>
</evidence>
<gene>
    <name evidence="3" type="ORF">INT46_009537</name>
</gene>
<evidence type="ECO:0000313" key="3">
    <source>
        <dbReference type="EMBL" id="KAG2189877.1"/>
    </source>
</evidence>
<feature type="compositionally biased region" description="Basic and acidic residues" evidence="1">
    <location>
        <begin position="43"/>
        <end position="56"/>
    </location>
</feature>
<evidence type="ECO:0000313" key="4">
    <source>
        <dbReference type="Proteomes" id="UP000650833"/>
    </source>
</evidence>
<accession>A0A8H7UQ20</accession>
<dbReference type="AlphaFoldDB" id="A0A8H7UQ20"/>
<protein>
    <recommendedName>
        <fullName evidence="2">Ty3 transposon capsid-like protein domain-containing protein</fullName>
    </recommendedName>
</protein>
<dbReference type="EMBL" id="JAEPRC010001141">
    <property type="protein sequence ID" value="KAG2189877.1"/>
    <property type="molecule type" value="Genomic_DNA"/>
</dbReference>